<dbReference type="FunFam" id="1.20.1070.10:FF:000142">
    <property type="entry name" value="G protein-coupled receptor 55"/>
    <property type="match status" value="1"/>
</dbReference>
<keyword evidence="2" id="KW-1003">Cell membrane</keyword>
<feature type="transmembrane region" description="Helical" evidence="12">
    <location>
        <begin position="274"/>
        <end position="295"/>
    </location>
</feature>
<feature type="transmembrane region" description="Helical" evidence="12">
    <location>
        <begin position="158"/>
        <end position="185"/>
    </location>
</feature>
<dbReference type="RefSeq" id="XP_019483487.1">
    <property type="nucleotide sequence ID" value="XM_019627942.1"/>
</dbReference>
<dbReference type="GeneID" id="109373792"/>
<dbReference type="GO" id="GO:0005886">
    <property type="term" value="C:plasma membrane"/>
    <property type="evidence" value="ECO:0007669"/>
    <property type="project" value="UniProtKB-SubCell"/>
</dbReference>
<keyword evidence="9 10" id="KW-0807">Transducer</keyword>
<evidence type="ECO:0000259" key="14">
    <source>
        <dbReference type="PROSITE" id="PS50262"/>
    </source>
</evidence>
<dbReference type="GO" id="GO:0004950">
    <property type="term" value="F:chemokine receptor activity"/>
    <property type="evidence" value="ECO:0007669"/>
    <property type="project" value="InterPro"/>
</dbReference>
<reference evidence="16" key="1">
    <citation type="submission" date="2025-08" db="UniProtKB">
        <authorList>
            <consortium name="RefSeq"/>
        </authorList>
    </citation>
    <scope>IDENTIFICATION</scope>
    <source>
        <tissue evidence="16">Muscle</tissue>
    </source>
</reference>
<dbReference type="PROSITE" id="PS00237">
    <property type="entry name" value="G_PROTEIN_RECEP_F1_1"/>
    <property type="match status" value="1"/>
</dbReference>
<evidence type="ECO:0000256" key="12">
    <source>
        <dbReference type="SAM" id="Phobius"/>
    </source>
</evidence>
<evidence type="ECO:0000313" key="15">
    <source>
        <dbReference type="Proteomes" id="UP000694851"/>
    </source>
</evidence>
<dbReference type="InterPro" id="IPR044734">
    <property type="entry name" value="GPR35_7tmA"/>
</dbReference>
<evidence type="ECO:0000256" key="8">
    <source>
        <dbReference type="ARBA" id="ARBA00023180"/>
    </source>
</evidence>
<feature type="transmembrane region" description="Helical" evidence="12">
    <location>
        <begin position="315"/>
        <end position="340"/>
    </location>
</feature>
<dbReference type="Proteomes" id="UP000694851">
    <property type="component" value="Unplaced"/>
</dbReference>
<keyword evidence="7 10" id="KW-0675">Receptor</keyword>
<dbReference type="GO" id="GO:0007200">
    <property type="term" value="P:phospholipase C-activating G protein-coupled receptor signaling pathway"/>
    <property type="evidence" value="ECO:0007669"/>
    <property type="project" value="TreeGrafter"/>
</dbReference>
<protein>
    <submittedName>
        <fullName evidence="16">G-protein coupled receptor 35 isoform X1</fullName>
    </submittedName>
</protein>
<dbReference type="AlphaFoldDB" id="A0A8B7Q6D1"/>
<sequence>MNLMTADAGFWIFLPFMCGEGQGSRTSPAWPWALPWVDWPRWMPQVKGRKPPEGPCSLGQEGHTPQVLPDKAGPAQVSPEGCQQPVPRPGGHTPDGLVPALLGCVAERIQGSERPAWTERVRWQHLPTMGWRLPSATLSPRTMNRSNCSFSELRSSPAFTYFTFVYLGLLLALGLPLNGLALWVFCCRLRRWTEAHVYMVNLAVADFCLLCVLPFMLYSLKDHSEDTPFCQVSQGIYLTNRYMSISLIVAIAVDRYVAVRHPLYARGLRSPRRAAAVCVVLWVLVMGSLVLRWLLREQEGGFCFSNRSRHSPYTVAFSLLGFYLPLAVLVFCSLQLATALGQRPDTDSGQAEATRKAARMVWANLAVFLVCFLPLHVVLTWRLATGLNTCAIHDALHITSKFSDANCCLDAICYYYMAREFQEASPLASLPTAKAPKSQDSVCMTLS</sequence>
<feature type="region of interest" description="Disordered" evidence="11">
    <location>
        <begin position="71"/>
        <end position="90"/>
    </location>
</feature>
<dbReference type="CDD" id="cd15164">
    <property type="entry name" value="7tmA_GPR35-like"/>
    <property type="match status" value="1"/>
</dbReference>
<comment type="subcellular location">
    <subcellularLocation>
        <location evidence="1">Cell membrane</location>
        <topology evidence="1">Multi-pass membrane protein</topology>
    </subcellularLocation>
</comment>
<accession>A0A8B7Q6D1</accession>
<feature type="chain" id="PRO_5034225961" evidence="13">
    <location>
        <begin position="24"/>
        <end position="447"/>
    </location>
</feature>
<dbReference type="CTD" id="2859"/>
<keyword evidence="6 12" id="KW-0472">Membrane</keyword>
<evidence type="ECO:0000256" key="5">
    <source>
        <dbReference type="ARBA" id="ARBA00023040"/>
    </source>
</evidence>
<feature type="transmembrane region" description="Helical" evidence="12">
    <location>
        <begin position="361"/>
        <end position="384"/>
    </location>
</feature>
<feature type="signal peptide" evidence="13">
    <location>
        <begin position="1"/>
        <end position="23"/>
    </location>
</feature>
<organism evidence="15 16">
    <name type="scientific">Hipposideros armiger</name>
    <name type="common">Great Himalayan leaf-nosed bat</name>
    <dbReference type="NCBI Taxonomy" id="186990"/>
    <lineage>
        <taxon>Eukaryota</taxon>
        <taxon>Metazoa</taxon>
        <taxon>Chordata</taxon>
        <taxon>Craniata</taxon>
        <taxon>Vertebrata</taxon>
        <taxon>Euteleostomi</taxon>
        <taxon>Mammalia</taxon>
        <taxon>Eutheria</taxon>
        <taxon>Laurasiatheria</taxon>
        <taxon>Chiroptera</taxon>
        <taxon>Yinpterochiroptera</taxon>
        <taxon>Rhinolophoidea</taxon>
        <taxon>Hipposideridae</taxon>
        <taxon>Hipposideros</taxon>
    </lineage>
</organism>
<dbReference type="Gene3D" id="1.20.1070.10">
    <property type="entry name" value="Rhodopsin 7-helix transmembrane proteins"/>
    <property type="match status" value="1"/>
</dbReference>
<keyword evidence="3 10" id="KW-0812">Transmembrane</keyword>
<evidence type="ECO:0000256" key="1">
    <source>
        <dbReference type="ARBA" id="ARBA00004651"/>
    </source>
</evidence>
<feature type="domain" description="G-protein coupled receptors family 1 profile" evidence="14">
    <location>
        <begin position="177"/>
        <end position="414"/>
    </location>
</feature>
<dbReference type="PROSITE" id="PS50262">
    <property type="entry name" value="G_PROTEIN_RECEP_F1_2"/>
    <property type="match status" value="1"/>
</dbReference>
<proteinExistence type="inferred from homology"/>
<evidence type="ECO:0000256" key="6">
    <source>
        <dbReference type="ARBA" id="ARBA00023136"/>
    </source>
</evidence>
<keyword evidence="15" id="KW-1185">Reference proteome</keyword>
<evidence type="ECO:0000256" key="13">
    <source>
        <dbReference type="SAM" id="SignalP"/>
    </source>
</evidence>
<dbReference type="Pfam" id="PF00001">
    <property type="entry name" value="7tm_1"/>
    <property type="match status" value="1"/>
</dbReference>
<dbReference type="PRINTS" id="PR00237">
    <property type="entry name" value="GPCRRHODOPSN"/>
</dbReference>
<evidence type="ECO:0000313" key="16">
    <source>
        <dbReference type="RefSeq" id="XP_019483487.1"/>
    </source>
</evidence>
<evidence type="ECO:0000256" key="11">
    <source>
        <dbReference type="SAM" id="MobiDB-lite"/>
    </source>
</evidence>
<dbReference type="SUPFAM" id="SSF81321">
    <property type="entry name" value="Family A G protein-coupled receptor-like"/>
    <property type="match status" value="1"/>
</dbReference>
<comment type="similarity">
    <text evidence="10">Belongs to the G-protein coupled receptor 1 family.</text>
</comment>
<dbReference type="OrthoDB" id="6086428at2759"/>
<evidence type="ECO:0000256" key="2">
    <source>
        <dbReference type="ARBA" id="ARBA00022475"/>
    </source>
</evidence>
<gene>
    <name evidence="16" type="primary">GPR35</name>
</gene>
<evidence type="ECO:0000256" key="4">
    <source>
        <dbReference type="ARBA" id="ARBA00022989"/>
    </source>
</evidence>
<dbReference type="KEGG" id="hai:109373792"/>
<dbReference type="PANTHER" id="PTHR24232">
    <property type="entry name" value="G-PROTEIN COUPLED RECEPTOR"/>
    <property type="match status" value="1"/>
</dbReference>
<dbReference type="GO" id="GO:0035025">
    <property type="term" value="P:positive regulation of Rho protein signal transduction"/>
    <property type="evidence" value="ECO:0007669"/>
    <property type="project" value="TreeGrafter"/>
</dbReference>
<keyword evidence="13" id="KW-0732">Signal</keyword>
<keyword evidence="5 10" id="KW-0297">G-protein coupled receptor</keyword>
<evidence type="ECO:0000256" key="9">
    <source>
        <dbReference type="ARBA" id="ARBA00023224"/>
    </source>
</evidence>
<keyword evidence="4 12" id="KW-1133">Transmembrane helix</keyword>
<dbReference type="InterPro" id="IPR000276">
    <property type="entry name" value="GPCR_Rhodpsn"/>
</dbReference>
<keyword evidence="8" id="KW-0325">Glycoprotein</keyword>
<evidence type="ECO:0000256" key="3">
    <source>
        <dbReference type="ARBA" id="ARBA00022692"/>
    </source>
</evidence>
<feature type="region of interest" description="Disordered" evidence="11">
    <location>
        <begin position="47"/>
        <end position="66"/>
    </location>
</feature>
<evidence type="ECO:0000256" key="7">
    <source>
        <dbReference type="ARBA" id="ARBA00023170"/>
    </source>
</evidence>
<dbReference type="InterPro" id="IPR017452">
    <property type="entry name" value="GPCR_Rhodpsn_7TM"/>
</dbReference>
<dbReference type="PANTHER" id="PTHR24232:SF54">
    <property type="entry name" value="G-PROTEIN COUPLED RECEPTOR 35"/>
    <property type="match status" value="1"/>
</dbReference>
<feature type="transmembrane region" description="Helical" evidence="12">
    <location>
        <begin position="197"/>
        <end position="220"/>
    </location>
</feature>
<evidence type="ECO:0000256" key="10">
    <source>
        <dbReference type="RuleBase" id="RU000688"/>
    </source>
</evidence>
<name>A0A8B7Q6D1_HIPAR</name>